<evidence type="ECO:0000313" key="7">
    <source>
        <dbReference type="Proteomes" id="UP000070467"/>
    </source>
</evidence>
<dbReference type="InterPro" id="IPR001279">
    <property type="entry name" value="Metallo-B-lactamas"/>
</dbReference>
<keyword evidence="4" id="KW-0862">Zinc</keyword>
<evidence type="ECO:0000256" key="3">
    <source>
        <dbReference type="ARBA" id="ARBA00022801"/>
    </source>
</evidence>
<dbReference type="Proteomes" id="UP000070467">
    <property type="component" value="Unassembled WGS sequence"/>
</dbReference>
<evidence type="ECO:0000256" key="2">
    <source>
        <dbReference type="ARBA" id="ARBA00022723"/>
    </source>
</evidence>
<comment type="caution">
    <text evidence="6">The sequence shown here is derived from an EMBL/GenBank/DDBJ whole genome shotgun (WGS) entry which is preliminary data.</text>
</comment>
<dbReference type="CDD" id="cd06262">
    <property type="entry name" value="metallo-hydrolase-like_MBL-fold"/>
    <property type="match status" value="1"/>
</dbReference>
<dbReference type="InterPro" id="IPR051453">
    <property type="entry name" value="MBL_Glyoxalase_II"/>
</dbReference>
<dbReference type="PANTHER" id="PTHR46233:SF3">
    <property type="entry name" value="HYDROXYACYLGLUTATHIONE HYDROLASE GLOC"/>
    <property type="match status" value="1"/>
</dbReference>
<evidence type="ECO:0000256" key="1">
    <source>
        <dbReference type="ARBA" id="ARBA00001947"/>
    </source>
</evidence>
<protein>
    <submittedName>
        <fullName evidence="6">Metallo-beta-lactamase domain protein</fullName>
    </submittedName>
</protein>
<sequence>MYIENGEWKNMNKLKVEKIVMDMVDENCYIVHNEINGIIIDPGYGFKKIKKEVEKLNLKIVAIMLTHAHFDHIASLEECREYFKVDVYASKEEKNWLTSPKLNLSDFFGIKKGISTYLPEKEYEYYKDYDIHGIKFKVLPTPGHSPGGVSLDFGDFIMVGDTLFRSGIGRFDFEGSNYFDLKNSLNNVLFKLDGNKIVYPGHGYETYIKREKDLDLISRY</sequence>
<dbReference type="SMART" id="SM00849">
    <property type="entry name" value="Lactamase_B"/>
    <property type="match status" value="1"/>
</dbReference>
<organism evidence="6 7">
    <name type="scientific">Gemelliphila asaccharolytica</name>
    <dbReference type="NCBI Taxonomy" id="502393"/>
    <lineage>
        <taxon>Bacteria</taxon>
        <taxon>Bacillati</taxon>
        <taxon>Bacillota</taxon>
        <taxon>Bacilli</taxon>
        <taxon>Bacillales</taxon>
        <taxon>Gemellaceae</taxon>
        <taxon>Gemelliphila</taxon>
    </lineage>
</organism>
<gene>
    <name evidence="6" type="ORF">HMPREF1871_00718</name>
</gene>
<keyword evidence="2" id="KW-0479">Metal-binding</keyword>
<name>A0ABR5TLX9_9BACL</name>
<dbReference type="PANTHER" id="PTHR46233">
    <property type="entry name" value="HYDROXYACYLGLUTATHIONE HYDROLASE GLOC"/>
    <property type="match status" value="1"/>
</dbReference>
<keyword evidence="3" id="KW-0378">Hydrolase</keyword>
<dbReference type="SUPFAM" id="SSF56281">
    <property type="entry name" value="Metallo-hydrolase/oxidoreductase"/>
    <property type="match status" value="1"/>
</dbReference>
<dbReference type="EMBL" id="LSDB01000023">
    <property type="protein sequence ID" value="KXB58052.1"/>
    <property type="molecule type" value="Genomic_DNA"/>
</dbReference>
<evidence type="ECO:0000313" key="6">
    <source>
        <dbReference type="EMBL" id="KXB58052.1"/>
    </source>
</evidence>
<reference evidence="6 7" key="1">
    <citation type="submission" date="2016-01" db="EMBL/GenBank/DDBJ databases">
        <authorList>
            <person name="Mitreva M."/>
            <person name="Pepin K.H."/>
            <person name="Mihindukulasuriya K.A."/>
            <person name="Fulton R."/>
            <person name="Fronick C."/>
            <person name="O'Laughlin M."/>
            <person name="Miner T."/>
            <person name="Herter B."/>
            <person name="Rosa B.A."/>
            <person name="Cordes M."/>
            <person name="Tomlinson C."/>
            <person name="Wollam A."/>
            <person name="Palsikar V.B."/>
            <person name="Mardis E.R."/>
            <person name="Wilson R.K."/>
        </authorList>
    </citation>
    <scope>NUCLEOTIDE SEQUENCE [LARGE SCALE GENOMIC DNA]</scope>
    <source>
        <strain evidence="6 7">KA00071</strain>
    </source>
</reference>
<dbReference type="InterPro" id="IPR036866">
    <property type="entry name" value="RibonucZ/Hydroxyglut_hydro"/>
</dbReference>
<comment type="cofactor">
    <cofactor evidence="1">
        <name>Zn(2+)</name>
        <dbReference type="ChEBI" id="CHEBI:29105"/>
    </cofactor>
</comment>
<dbReference type="Gene3D" id="3.60.15.10">
    <property type="entry name" value="Ribonuclease Z/Hydroxyacylglutathione hydrolase-like"/>
    <property type="match status" value="1"/>
</dbReference>
<evidence type="ECO:0000259" key="5">
    <source>
        <dbReference type="SMART" id="SM00849"/>
    </source>
</evidence>
<proteinExistence type="predicted"/>
<dbReference type="Pfam" id="PF00753">
    <property type="entry name" value="Lactamase_B"/>
    <property type="match status" value="1"/>
</dbReference>
<feature type="domain" description="Metallo-beta-lactamase" evidence="5">
    <location>
        <begin position="25"/>
        <end position="202"/>
    </location>
</feature>
<evidence type="ECO:0000256" key="4">
    <source>
        <dbReference type="ARBA" id="ARBA00022833"/>
    </source>
</evidence>
<keyword evidence="7" id="KW-1185">Reference proteome</keyword>
<accession>A0ABR5TLX9</accession>